<dbReference type="InterPro" id="IPR051531">
    <property type="entry name" value="N-acetyltransferase"/>
</dbReference>
<sequence>MDNVLFTPQLKLTLITTAERGSQEFEWVHELRSDPKASFWSIDGTAKTVEDTERFLKNALPVTAKDGGTKSYRIAYAVHELLHPAENDAVNKEDIPTRFVGLIGVKTLGPYSLVLRSDILPPSTFEPGCLTVEMGYSYLPSAWGKGYATGAVRAVIDACKRGKTFWEPCDKVFVRAIVSPENPASMRVMAKSGMKELGMHFWDGEGQSIFVGGKWRTTDELHVFGTFVLE</sequence>
<dbReference type="SUPFAM" id="SSF55729">
    <property type="entry name" value="Acyl-CoA N-acyltransferases (Nat)"/>
    <property type="match status" value="1"/>
</dbReference>
<name>A0A4V1X7R6_9PLEO</name>
<dbReference type="Pfam" id="PF13302">
    <property type="entry name" value="Acetyltransf_3"/>
    <property type="match status" value="1"/>
</dbReference>
<gene>
    <name evidence="2" type="ORF">AA0113_g2562</name>
</gene>
<dbReference type="EMBL" id="PEJP01000008">
    <property type="protein sequence ID" value="RYO70918.1"/>
    <property type="molecule type" value="Genomic_DNA"/>
</dbReference>
<keyword evidence="3" id="KW-1185">Reference proteome</keyword>
<dbReference type="OrthoDB" id="4072826at2759"/>
<dbReference type="Proteomes" id="UP000293823">
    <property type="component" value="Unassembled WGS sequence"/>
</dbReference>
<evidence type="ECO:0000259" key="1">
    <source>
        <dbReference type="Pfam" id="PF13302"/>
    </source>
</evidence>
<dbReference type="PANTHER" id="PTHR43792">
    <property type="entry name" value="GNAT FAMILY, PUTATIVE (AFU_ORTHOLOGUE AFUA_3G00765)-RELATED-RELATED"/>
    <property type="match status" value="1"/>
</dbReference>
<reference evidence="3" key="1">
    <citation type="journal article" date="2019" name="bioRxiv">
        <title>Genomics, evolutionary history and diagnostics of the Alternaria alternata species group including apple and Asian pear pathotypes.</title>
        <authorList>
            <person name="Armitage A.D."/>
            <person name="Cockerton H.M."/>
            <person name="Sreenivasaprasad S."/>
            <person name="Woodhall J.W."/>
            <person name="Lane C.R."/>
            <person name="Harrison R.J."/>
            <person name="Clarkson J.P."/>
        </authorList>
    </citation>
    <scope>NUCLEOTIDE SEQUENCE [LARGE SCALE GENOMIC DNA]</scope>
    <source>
        <strain evidence="3">RGR 97.0016</strain>
    </source>
</reference>
<protein>
    <recommendedName>
        <fullName evidence="1">N-acetyltransferase domain-containing protein</fullName>
    </recommendedName>
</protein>
<dbReference type="GO" id="GO:0016747">
    <property type="term" value="F:acyltransferase activity, transferring groups other than amino-acyl groups"/>
    <property type="evidence" value="ECO:0007669"/>
    <property type="project" value="InterPro"/>
</dbReference>
<dbReference type="InterPro" id="IPR000182">
    <property type="entry name" value="GNAT_dom"/>
</dbReference>
<dbReference type="InterPro" id="IPR016181">
    <property type="entry name" value="Acyl_CoA_acyltransferase"/>
</dbReference>
<evidence type="ECO:0000313" key="3">
    <source>
        <dbReference type="Proteomes" id="UP000293823"/>
    </source>
</evidence>
<comment type="caution">
    <text evidence="2">The sequence shown here is derived from an EMBL/GenBank/DDBJ whole genome shotgun (WGS) entry which is preliminary data.</text>
</comment>
<feature type="domain" description="N-acetyltransferase" evidence="1">
    <location>
        <begin position="25"/>
        <end position="195"/>
    </location>
</feature>
<organism evidence="2 3">
    <name type="scientific">Alternaria arborescens</name>
    <dbReference type="NCBI Taxonomy" id="156630"/>
    <lineage>
        <taxon>Eukaryota</taxon>
        <taxon>Fungi</taxon>
        <taxon>Dikarya</taxon>
        <taxon>Ascomycota</taxon>
        <taxon>Pezizomycotina</taxon>
        <taxon>Dothideomycetes</taxon>
        <taxon>Pleosporomycetidae</taxon>
        <taxon>Pleosporales</taxon>
        <taxon>Pleosporineae</taxon>
        <taxon>Pleosporaceae</taxon>
        <taxon>Alternaria</taxon>
        <taxon>Alternaria sect. Alternaria</taxon>
    </lineage>
</organism>
<dbReference type="Gene3D" id="3.40.630.30">
    <property type="match status" value="1"/>
</dbReference>
<proteinExistence type="predicted"/>
<dbReference type="PANTHER" id="PTHR43792:SF1">
    <property type="entry name" value="N-ACETYLTRANSFERASE DOMAIN-CONTAINING PROTEIN"/>
    <property type="match status" value="1"/>
</dbReference>
<evidence type="ECO:0000313" key="2">
    <source>
        <dbReference type="EMBL" id="RYO70918.1"/>
    </source>
</evidence>
<accession>A0A4V1X7R6</accession>
<dbReference type="AlphaFoldDB" id="A0A4V1X7R6"/>